<dbReference type="EMBL" id="KV460206">
    <property type="protein sequence ID" value="OBU01368.1"/>
    <property type="molecule type" value="Genomic_DNA"/>
</dbReference>
<dbReference type="AlphaFoldDB" id="A0A2P2SWY3"/>
<feature type="compositionally biased region" description="Basic and acidic residues" evidence="1">
    <location>
        <begin position="185"/>
        <end position="202"/>
    </location>
</feature>
<feature type="region of interest" description="Disordered" evidence="1">
    <location>
        <begin position="110"/>
        <end position="144"/>
    </location>
</feature>
<feature type="compositionally biased region" description="Polar residues" evidence="1">
    <location>
        <begin position="173"/>
        <end position="184"/>
    </location>
</feature>
<dbReference type="GeneID" id="28833622"/>
<protein>
    <submittedName>
        <fullName evidence="3">Uncharacterized protein</fullName>
    </submittedName>
</protein>
<dbReference type="Proteomes" id="UP000091956">
    <property type="component" value="Unassembled WGS sequence"/>
</dbReference>
<evidence type="ECO:0000313" key="4">
    <source>
        <dbReference type="Proteomes" id="UP000091956"/>
    </source>
</evidence>
<keyword evidence="2" id="KW-0472">Membrane</keyword>
<gene>
    <name evidence="3" type="ORF">VE01_00236</name>
</gene>
<feature type="region of interest" description="Disordered" evidence="1">
    <location>
        <begin position="78"/>
        <end position="97"/>
    </location>
</feature>
<organism evidence="3 4">
    <name type="scientific">Pseudogymnoascus verrucosus</name>
    <dbReference type="NCBI Taxonomy" id="342668"/>
    <lineage>
        <taxon>Eukaryota</taxon>
        <taxon>Fungi</taxon>
        <taxon>Dikarya</taxon>
        <taxon>Ascomycota</taxon>
        <taxon>Pezizomycotina</taxon>
        <taxon>Leotiomycetes</taxon>
        <taxon>Thelebolales</taxon>
        <taxon>Thelebolaceae</taxon>
        <taxon>Pseudogymnoascus</taxon>
    </lineage>
</organism>
<feature type="compositionally biased region" description="Basic residues" evidence="1">
    <location>
        <begin position="162"/>
        <end position="172"/>
    </location>
</feature>
<evidence type="ECO:0000256" key="2">
    <source>
        <dbReference type="SAM" id="Phobius"/>
    </source>
</evidence>
<feature type="region of interest" description="Disordered" evidence="1">
    <location>
        <begin position="162"/>
        <end position="243"/>
    </location>
</feature>
<reference evidence="4" key="2">
    <citation type="journal article" date="2018" name="Nat. Commun.">
        <title>Extreme sensitivity to ultraviolet light in the fungal pathogen causing white-nose syndrome of bats.</title>
        <authorList>
            <person name="Palmer J.M."/>
            <person name="Drees K.P."/>
            <person name="Foster J.T."/>
            <person name="Lindner D.L."/>
        </authorList>
    </citation>
    <scope>NUCLEOTIDE SEQUENCE [LARGE SCALE GENOMIC DNA]</scope>
    <source>
        <strain evidence="4">UAMH 10579</strain>
    </source>
</reference>
<proteinExistence type="predicted"/>
<evidence type="ECO:0000313" key="3">
    <source>
        <dbReference type="EMBL" id="OBU01368.1"/>
    </source>
</evidence>
<evidence type="ECO:0000256" key="1">
    <source>
        <dbReference type="SAM" id="MobiDB-lite"/>
    </source>
</evidence>
<name>A0A2P2SWY3_9PEZI</name>
<keyword evidence="2" id="KW-0812">Transmembrane</keyword>
<dbReference type="OrthoDB" id="4120617at2759"/>
<feature type="compositionally biased region" description="Polar residues" evidence="1">
    <location>
        <begin position="208"/>
        <end position="219"/>
    </location>
</feature>
<sequence>MVSKFPRNTTLFNEPNENSRNLVIVLSAVFGSLALFMVVSATVFIIKWKRNPKYHRQRRGISPVDDEEIERWRGRKETYTEAPGRSPIKSHKRQSSSVVIVSHPPGWTWSAEPSPFGTRNSGETALSPPPMVARAPNSRSGLTDGAILGADPFVPPVRRQSTRLAKHVRNQSRKSSFTASIPERQSTDFPRHYRDDSKKSFQADRVSPPSSIFNGSPGSNEPLPTLARPAYGRAASRQMENPI</sequence>
<dbReference type="RefSeq" id="XP_018135100.1">
    <property type="nucleotide sequence ID" value="XM_018269768.1"/>
</dbReference>
<accession>A0A2P2SWY3</accession>
<keyword evidence="4" id="KW-1185">Reference proteome</keyword>
<keyword evidence="2" id="KW-1133">Transmembrane helix</keyword>
<feature type="transmembrane region" description="Helical" evidence="2">
    <location>
        <begin position="22"/>
        <end position="46"/>
    </location>
</feature>
<reference evidence="3 4" key="1">
    <citation type="submission" date="2016-03" db="EMBL/GenBank/DDBJ databases">
        <title>Comparative genomics of Pseudogymnoascus destructans, the fungus causing white-nose syndrome of bats.</title>
        <authorList>
            <person name="Palmer J.M."/>
            <person name="Drees K.P."/>
            <person name="Foster J.T."/>
            <person name="Lindner D.L."/>
        </authorList>
    </citation>
    <scope>NUCLEOTIDE SEQUENCE [LARGE SCALE GENOMIC DNA]</scope>
    <source>
        <strain evidence="3 4">UAMH 10579</strain>
    </source>
</reference>